<keyword evidence="4" id="KW-1185">Reference proteome</keyword>
<comment type="similarity">
    <text evidence="1">Belongs to the SKP1 family.</text>
</comment>
<proteinExistence type="inferred from homology"/>
<dbReference type="InterPro" id="IPR036296">
    <property type="entry name" value="SKP1-like_dim_sf"/>
</dbReference>
<dbReference type="AlphaFoldDB" id="A0A915JKM8"/>
<evidence type="ECO:0000256" key="1">
    <source>
        <dbReference type="PIRNR" id="PIRNR028729"/>
    </source>
</evidence>
<dbReference type="Proteomes" id="UP000887565">
    <property type="component" value="Unplaced"/>
</dbReference>
<dbReference type="PANTHER" id="PTHR11165">
    <property type="entry name" value="SKP1"/>
    <property type="match status" value="1"/>
</dbReference>
<accession>A0A915JKM8</accession>
<evidence type="ECO:0000313" key="4">
    <source>
        <dbReference type="Proteomes" id="UP000887565"/>
    </source>
</evidence>
<name>A0A915JKM8_ROMCU</name>
<feature type="domain" description="SKP1 component dimerisation" evidence="3">
    <location>
        <begin position="97"/>
        <end position="143"/>
    </location>
</feature>
<comment type="function">
    <text evidence="1">Probable essential component of SCF (SKP1-CUL1-F-box protein) E3 ubiquitin-protein ligase complexes, which mediate the ubiquitination and subsequent proteasomal degradation of target proteins. Regulates cell proliferation during embryonic and larval development.</text>
</comment>
<dbReference type="WBParaSite" id="nRc.2.0.1.t26591-RA">
    <property type="protein sequence ID" value="nRc.2.0.1.t26591-RA"/>
    <property type="gene ID" value="nRc.2.0.1.g26591"/>
</dbReference>
<evidence type="ECO:0000259" key="3">
    <source>
        <dbReference type="Pfam" id="PF01466"/>
    </source>
</evidence>
<feature type="compositionally biased region" description="Basic and acidic residues" evidence="2">
    <location>
        <begin position="39"/>
        <end position="52"/>
    </location>
</feature>
<keyword evidence="1" id="KW-0833">Ubl conjugation pathway</keyword>
<protein>
    <recommendedName>
        <fullName evidence="1">Skp1-related protein</fullName>
    </recommendedName>
</protein>
<dbReference type="Gene3D" id="3.30.710.10">
    <property type="entry name" value="Potassium Channel Kv1.1, Chain A"/>
    <property type="match status" value="1"/>
</dbReference>
<dbReference type="GO" id="GO:0006511">
    <property type="term" value="P:ubiquitin-dependent protein catabolic process"/>
    <property type="evidence" value="ECO:0007669"/>
    <property type="project" value="InterPro"/>
</dbReference>
<evidence type="ECO:0000313" key="5">
    <source>
        <dbReference type="WBParaSite" id="nRc.2.0.1.t26591-RA"/>
    </source>
</evidence>
<dbReference type="Pfam" id="PF01466">
    <property type="entry name" value="Skp1"/>
    <property type="match status" value="1"/>
</dbReference>
<organism evidence="4 5">
    <name type="scientific">Romanomermis culicivorax</name>
    <name type="common">Nematode worm</name>
    <dbReference type="NCBI Taxonomy" id="13658"/>
    <lineage>
        <taxon>Eukaryota</taxon>
        <taxon>Metazoa</taxon>
        <taxon>Ecdysozoa</taxon>
        <taxon>Nematoda</taxon>
        <taxon>Enoplea</taxon>
        <taxon>Dorylaimia</taxon>
        <taxon>Mermithida</taxon>
        <taxon>Mermithoidea</taxon>
        <taxon>Mermithidae</taxon>
        <taxon>Romanomermis</taxon>
    </lineage>
</organism>
<comment type="pathway">
    <text evidence="1">Protein modification; protein ubiquitination.</text>
</comment>
<evidence type="ECO:0000256" key="2">
    <source>
        <dbReference type="SAM" id="MobiDB-lite"/>
    </source>
</evidence>
<reference evidence="5" key="1">
    <citation type="submission" date="2022-11" db="UniProtKB">
        <authorList>
            <consortium name="WormBaseParasite"/>
        </authorList>
    </citation>
    <scope>IDENTIFICATION</scope>
</reference>
<dbReference type="InterPro" id="IPR016897">
    <property type="entry name" value="SKP1"/>
</dbReference>
<dbReference type="InterPro" id="IPR016072">
    <property type="entry name" value="Skp1_comp_dimer"/>
</dbReference>
<dbReference type="SUPFAM" id="SSF81382">
    <property type="entry name" value="Skp1 dimerisation domain-like"/>
    <property type="match status" value="1"/>
</dbReference>
<feature type="region of interest" description="Disordered" evidence="2">
    <location>
        <begin position="39"/>
        <end position="59"/>
    </location>
</feature>
<dbReference type="SUPFAM" id="SSF54695">
    <property type="entry name" value="POZ domain"/>
    <property type="match status" value="1"/>
</dbReference>
<dbReference type="OMA" id="SFDAEFM"/>
<dbReference type="InterPro" id="IPR011333">
    <property type="entry name" value="SKP1/BTB/POZ_sf"/>
</dbReference>
<sequence>LGTRSESEEDKKPIQLQNIDGPTLETVIGWCEEHKNLPINHSDDEVNEKPREEDDDFVEGDYSPMNKLSKWEINFFRGMAIEMKCGIIKAANFLNIKDLLDHACIFLADSMRGLPPDEIRSLFHIKNDLSPAEIRKIKRENEWYHADDVVSQEVAK</sequence>
<dbReference type="PIRSF" id="PIRSF028729">
    <property type="entry name" value="E3_ubiquit_lig_SCF_Skp"/>
    <property type="match status" value="1"/>
</dbReference>